<evidence type="ECO:0000256" key="7">
    <source>
        <dbReference type="PROSITE-ProRule" id="PRU01091"/>
    </source>
</evidence>
<dbReference type="SMART" id="SM00448">
    <property type="entry name" value="REC"/>
    <property type="match status" value="1"/>
</dbReference>
<dbReference type="InterPro" id="IPR039420">
    <property type="entry name" value="WalR-like"/>
</dbReference>
<dbReference type="FunFam" id="1.10.10.10:FF:000005">
    <property type="entry name" value="Two-component system response regulator"/>
    <property type="match status" value="1"/>
</dbReference>
<evidence type="ECO:0000256" key="5">
    <source>
        <dbReference type="ARBA" id="ARBA00023163"/>
    </source>
</evidence>
<proteinExistence type="predicted"/>
<dbReference type="CDD" id="cd00383">
    <property type="entry name" value="trans_reg_C"/>
    <property type="match status" value="1"/>
</dbReference>
<comment type="caution">
    <text evidence="10">The sequence shown here is derived from an EMBL/GenBank/DDBJ whole genome shotgun (WGS) entry which is preliminary data.</text>
</comment>
<dbReference type="InterPro" id="IPR011006">
    <property type="entry name" value="CheY-like_superfamily"/>
</dbReference>
<dbReference type="PANTHER" id="PTHR48111">
    <property type="entry name" value="REGULATOR OF RPOS"/>
    <property type="match status" value="1"/>
</dbReference>
<dbReference type="InterPro" id="IPR016032">
    <property type="entry name" value="Sig_transdc_resp-reg_C-effctor"/>
</dbReference>
<feature type="domain" description="OmpR/PhoB-type" evidence="9">
    <location>
        <begin position="125"/>
        <end position="223"/>
    </location>
</feature>
<feature type="modified residue" description="4-aspartylphosphate" evidence="6">
    <location>
        <position position="51"/>
    </location>
</feature>
<dbReference type="InterPro" id="IPR036388">
    <property type="entry name" value="WH-like_DNA-bd_sf"/>
</dbReference>
<dbReference type="SMART" id="SM00862">
    <property type="entry name" value="Trans_reg_C"/>
    <property type="match status" value="1"/>
</dbReference>
<dbReference type="Gene3D" id="3.40.50.2300">
    <property type="match status" value="1"/>
</dbReference>
<dbReference type="SUPFAM" id="SSF46894">
    <property type="entry name" value="C-terminal effector domain of the bipartite response regulators"/>
    <property type="match status" value="1"/>
</dbReference>
<dbReference type="PANTHER" id="PTHR48111:SF76">
    <property type="entry name" value="TWO-COMPONENT RESPONSE REGULATOR"/>
    <property type="match status" value="1"/>
</dbReference>
<feature type="DNA-binding region" description="OmpR/PhoB-type" evidence="7">
    <location>
        <begin position="125"/>
        <end position="223"/>
    </location>
</feature>
<keyword evidence="11" id="KW-1185">Reference proteome</keyword>
<dbReference type="GO" id="GO:0006355">
    <property type="term" value="P:regulation of DNA-templated transcription"/>
    <property type="evidence" value="ECO:0007669"/>
    <property type="project" value="InterPro"/>
</dbReference>
<evidence type="ECO:0000259" key="9">
    <source>
        <dbReference type="PROSITE" id="PS51755"/>
    </source>
</evidence>
<name>A0AAE2ZM80_9HYPH</name>
<dbReference type="GO" id="GO:0000156">
    <property type="term" value="F:phosphorelay response regulator activity"/>
    <property type="evidence" value="ECO:0007669"/>
    <property type="project" value="TreeGrafter"/>
</dbReference>
<dbReference type="Gene3D" id="6.10.250.690">
    <property type="match status" value="1"/>
</dbReference>
<reference evidence="10" key="1">
    <citation type="submission" date="2021-08" db="EMBL/GenBank/DDBJ databases">
        <title>Hoeflea bacterium WL0058 sp. nov., isolated from the sediment.</title>
        <authorList>
            <person name="Wang L."/>
            <person name="Zhang D."/>
        </authorList>
    </citation>
    <scope>NUCLEOTIDE SEQUENCE</scope>
    <source>
        <strain evidence="10">WL0058</strain>
    </source>
</reference>
<dbReference type="EMBL" id="JAICBX010000004">
    <property type="protein sequence ID" value="MBW8639484.1"/>
    <property type="molecule type" value="Genomic_DNA"/>
</dbReference>
<dbReference type="GO" id="GO:0005829">
    <property type="term" value="C:cytosol"/>
    <property type="evidence" value="ECO:0007669"/>
    <property type="project" value="TreeGrafter"/>
</dbReference>
<protein>
    <submittedName>
        <fullName evidence="10">Response regulator transcription factor</fullName>
    </submittedName>
</protein>
<dbReference type="SUPFAM" id="SSF52172">
    <property type="entry name" value="CheY-like"/>
    <property type="match status" value="1"/>
</dbReference>
<sequence>MKILIVEDDLEAAAYLTKALNEAGMVTDHASDGDIGFYMATENSYDVMVIDRMLPKRDGLSIVSALREKSIDTPVLILSALGQVDDRVTGLRAGGDDYLPKPYSFSELLARVEVLGRRKGTRDNDTVYRVGELELDRLAHEVHRGGQKILLQPREFRLLEYLMKHAGQVVTRTMLLENVWDYHFDPQTNVIDVHISRLRSKIERDFDTPLLHTVRGAGYILKAES</sequence>
<evidence type="ECO:0000313" key="11">
    <source>
        <dbReference type="Proteomes" id="UP001196509"/>
    </source>
</evidence>
<evidence type="ECO:0000256" key="2">
    <source>
        <dbReference type="ARBA" id="ARBA00023012"/>
    </source>
</evidence>
<accession>A0AAE2ZM80</accession>
<evidence type="ECO:0000256" key="6">
    <source>
        <dbReference type="PROSITE-ProRule" id="PRU00169"/>
    </source>
</evidence>
<dbReference type="Proteomes" id="UP001196509">
    <property type="component" value="Unassembled WGS sequence"/>
</dbReference>
<keyword evidence="5" id="KW-0804">Transcription</keyword>
<keyword evidence="1 6" id="KW-0597">Phosphoprotein</keyword>
<dbReference type="InterPro" id="IPR001789">
    <property type="entry name" value="Sig_transdc_resp-reg_receiver"/>
</dbReference>
<dbReference type="Gene3D" id="1.10.10.10">
    <property type="entry name" value="Winged helix-like DNA-binding domain superfamily/Winged helix DNA-binding domain"/>
    <property type="match status" value="1"/>
</dbReference>
<keyword evidence="3" id="KW-0805">Transcription regulation</keyword>
<dbReference type="GO" id="GO:0032993">
    <property type="term" value="C:protein-DNA complex"/>
    <property type="evidence" value="ECO:0007669"/>
    <property type="project" value="TreeGrafter"/>
</dbReference>
<evidence type="ECO:0000256" key="1">
    <source>
        <dbReference type="ARBA" id="ARBA00022553"/>
    </source>
</evidence>
<dbReference type="PROSITE" id="PS51755">
    <property type="entry name" value="OMPR_PHOB"/>
    <property type="match status" value="1"/>
</dbReference>
<keyword evidence="4 7" id="KW-0238">DNA-binding</keyword>
<evidence type="ECO:0000313" key="10">
    <source>
        <dbReference type="EMBL" id="MBW8639484.1"/>
    </source>
</evidence>
<dbReference type="InterPro" id="IPR001867">
    <property type="entry name" value="OmpR/PhoB-type_DNA-bd"/>
</dbReference>
<evidence type="ECO:0000259" key="8">
    <source>
        <dbReference type="PROSITE" id="PS50110"/>
    </source>
</evidence>
<evidence type="ECO:0000256" key="4">
    <source>
        <dbReference type="ARBA" id="ARBA00023125"/>
    </source>
</evidence>
<organism evidence="10 11">
    <name type="scientific">Flavimaribacter sediminis</name>
    <dbReference type="NCBI Taxonomy" id="2865987"/>
    <lineage>
        <taxon>Bacteria</taxon>
        <taxon>Pseudomonadati</taxon>
        <taxon>Pseudomonadota</taxon>
        <taxon>Alphaproteobacteria</taxon>
        <taxon>Hyphomicrobiales</taxon>
        <taxon>Rhizobiaceae</taxon>
        <taxon>Flavimaribacter</taxon>
    </lineage>
</organism>
<keyword evidence="2" id="KW-0902">Two-component regulatory system</keyword>
<dbReference type="CDD" id="cd19935">
    <property type="entry name" value="REC_OmpR_CusR-like"/>
    <property type="match status" value="1"/>
</dbReference>
<evidence type="ECO:0000256" key="3">
    <source>
        <dbReference type="ARBA" id="ARBA00023015"/>
    </source>
</evidence>
<feature type="domain" description="Response regulatory" evidence="8">
    <location>
        <begin position="2"/>
        <end position="116"/>
    </location>
</feature>
<gene>
    <name evidence="10" type="ORF">K1W69_19980</name>
</gene>
<dbReference type="Pfam" id="PF00072">
    <property type="entry name" value="Response_reg"/>
    <property type="match status" value="1"/>
</dbReference>
<dbReference type="Pfam" id="PF00486">
    <property type="entry name" value="Trans_reg_C"/>
    <property type="match status" value="1"/>
</dbReference>
<dbReference type="GO" id="GO:0000976">
    <property type="term" value="F:transcription cis-regulatory region binding"/>
    <property type="evidence" value="ECO:0007669"/>
    <property type="project" value="TreeGrafter"/>
</dbReference>
<dbReference type="PROSITE" id="PS50110">
    <property type="entry name" value="RESPONSE_REGULATORY"/>
    <property type="match status" value="1"/>
</dbReference>
<dbReference type="AlphaFoldDB" id="A0AAE2ZM80"/>